<feature type="compositionally biased region" description="Low complexity" evidence="1">
    <location>
        <begin position="170"/>
        <end position="182"/>
    </location>
</feature>
<evidence type="ECO:0000256" key="1">
    <source>
        <dbReference type="SAM" id="MobiDB-lite"/>
    </source>
</evidence>
<organism evidence="4">
    <name type="scientific">Ajellomyces capsulatus (strain H88)</name>
    <name type="common">Darling's disease fungus</name>
    <name type="synonym">Histoplasma capsulatum</name>
    <dbReference type="NCBI Taxonomy" id="544711"/>
    <lineage>
        <taxon>Eukaryota</taxon>
        <taxon>Fungi</taxon>
        <taxon>Dikarya</taxon>
        <taxon>Ascomycota</taxon>
        <taxon>Pezizomycotina</taxon>
        <taxon>Eurotiomycetes</taxon>
        <taxon>Eurotiomycetidae</taxon>
        <taxon>Onygenales</taxon>
        <taxon>Ajellomycetaceae</taxon>
        <taxon>Histoplasma</taxon>
    </lineage>
</organism>
<gene>
    <name evidence="3" type="ORF">HCEG_08835</name>
</gene>
<evidence type="ECO:0000313" key="3">
    <source>
        <dbReference type="EMBL" id="EGC49620.1"/>
    </source>
</evidence>
<dbReference type="AlphaFoldDB" id="F0UUP3"/>
<accession>F0UUP3</accession>
<feature type="chain" id="PRO_5003258505" evidence="2">
    <location>
        <begin position="18"/>
        <end position="196"/>
    </location>
</feature>
<evidence type="ECO:0000313" key="4">
    <source>
        <dbReference type="Proteomes" id="UP000008142"/>
    </source>
</evidence>
<name>F0UUP3_AJEC8</name>
<feature type="signal peptide" evidence="2">
    <location>
        <begin position="1"/>
        <end position="17"/>
    </location>
</feature>
<feature type="compositionally biased region" description="Polar residues" evidence="1">
    <location>
        <begin position="185"/>
        <end position="196"/>
    </location>
</feature>
<dbReference type="OMA" id="WQGICEI"/>
<dbReference type="STRING" id="544711.F0UUP3"/>
<feature type="region of interest" description="Disordered" evidence="1">
    <location>
        <begin position="170"/>
        <end position="196"/>
    </location>
</feature>
<dbReference type="VEuPathDB" id="FungiDB:I7I53_11754"/>
<dbReference type="EMBL" id="DS990643">
    <property type="protein sequence ID" value="EGC49620.1"/>
    <property type="molecule type" value="Genomic_DNA"/>
</dbReference>
<protein>
    <submittedName>
        <fullName evidence="3">Predicted protein</fullName>
    </submittedName>
</protein>
<dbReference type="HOGENOM" id="CLU_1389852_0_0_1"/>
<sequence length="196" mass="20752">MGVIFFVFPCCRSLTIAGALDLLTPDDIHDIESLVIIHNPFGNNLARALEVRFPCLFPLFNALPPSCSPPFSAGLTVVQSSCEVYCQSGTCILDDECASAGKTSTPNFCPNDPLWRTPNPEIPASNVQRHVLEAGETSLAAKEGAVHVVGCYADKNRGEWQGICEIVGTSSPSSPGVPEEVTGPATCSANSYSHSP</sequence>
<reference evidence="4" key="1">
    <citation type="submission" date="2008-07" db="EMBL/GenBank/DDBJ databases">
        <title>Annotation of Ajellomyces capsulatus strain H88.</title>
        <authorList>
            <person name="Champion M."/>
            <person name="Cuomo C."/>
            <person name="Ma L.-J."/>
            <person name="Henn M.R."/>
            <person name="Sil A."/>
            <person name="Goldman B."/>
            <person name="Young S.K."/>
            <person name="Kodira C.D."/>
            <person name="Zeng Q."/>
            <person name="Koehrsen M."/>
            <person name="Alvarado L."/>
            <person name="Berlin A."/>
            <person name="Borenstein D."/>
            <person name="Chen Z."/>
            <person name="Engels R."/>
            <person name="Freedman E."/>
            <person name="Gellesch M."/>
            <person name="Goldberg J."/>
            <person name="Griggs A."/>
            <person name="Gujja S."/>
            <person name="Heiman D."/>
            <person name="Hepburn T."/>
            <person name="Howarth C."/>
            <person name="Jen D."/>
            <person name="Larson L."/>
            <person name="Lewis B."/>
            <person name="Mehta T."/>
            <person name="Park D."/>
            <person name="Pearson M."/>
            <person name="Roberts A."/>
            <person name="Saif S."/>
            <person name="Shea T."/>
            <person name="Shenoy N."/>
            <person name="Sisk P."/>
            <person name="Stolte C."/>
            <person name="Sykes S."/>
            <person name="Walk T."/>
            <person name="White J."/>
            <person name="Yandava C."/>
            <person name="Klein B."/>
            <person name="McEwen J.G."/>
            <person name="Puccia R."/>
            <person name="Goldman G.H."/>
            <person name="Felipe M.S."/>
            <person name="Nino-Vega G."/>
            <person name="San-Blas G."/>
            <person name="Taylor J."/>
            <person name="Mendoza L."/>
            <person name="Galagan J."/>
            <person name="Nusbaum C."/>
            <person name="Birren B."/>
        </authorList>
    </citation>
    <scope>NUCLEOTIDE SEQUENCE [LARGE SCALE GENOMIC DNA]</scope>
    <source>
        <strain evidence="4">H88</strain>
    </source>
</reference>
<keyword evidence="2" id="KW-0732">Signal</keyword>
<dbReference type="OrthoDB" id="2251794at2759"/>
<dbReference type="Proteomes" id="UP000008142">
    <property type="component" value="Unassembled WGS sequence"/>
</dbReference>
<proteinExistence type="predicted"/>
<evidence type="ECO:0000256" key="2">
    <source>
        <dbReference type="SAM" id="SignalP"/>
    </source>
</evidence>